<dbReference type="PATRIC" id="fig|1121022.4.peg.3189"/>
<name>V4P412_9CAUL</name>
<organism evidence="1 2">
    <name type="scientific">Asticcacaulis benevestitus DSM 16100 = ATCC BAA-896</name>
    <dbReference type="NCBI Taxonomy" id="1121022"/>
    <lineage>
        <taxon>Bacteria</taxon>
        <taxon>Pseudomonadati</taxon>
        <taxon>Pseudomonadota</taxon>
        <taxon>Alphaproteobacteria</taxon>
        <taxon>Caulobacterales</taxon>
        <taxon>Caulobacteraceae</taxon>
        <taxon>Asticcacaulis</taxon>
    </lineage>
</organism>
<evidence type="ECO:0000313" key="1">
    <source>
        <dbReference type="EMBL" id="ESQ88682.1"/>
    </source>
</evidence>
<evidence type="ECO:0000313" key="2">
    <source>
        <dbReference type="Proteomes" id="UP000017837"/>
    </source>
</evidence>
<comment type="caution">
    <text evidence="1">The sequence shown here is derived from an EMBL/GenBank/DDBJ whole genome shotgun (WGS) entry which is preliminary data.</text>
</comment>
<dbReference type="EMBL" id="AWGB01000035">
    <property type="protein sequence ID" value="ESQ88682.1"/>
    <property type="molecule type" value="Genomic_DNA"/>
</dbReference>
<keyword evidence="2" id="KW-1185">Reference proteome</keyword>
<dbReference type="Proteomes" id="UP000017837">
    <property type="component" value="Unassembled WGS sequence"/>
</dbReference>
<dbReference type="RefSeq" id="WP_018083134.1">
    <property type="nucleotide sequence ID" value="NZ_AQWM01000024.1"/>
</dbReference>
<accession>V4P412</accession>
<dbReference type="OrthoDB" id="145213at2"/>
<dbReference type="AlphaFoldDB" id="V4P412"/>
<proteinExistence type="predicted"/>
<protein>
    <submittedName>
        <fullName evidence="1">Uncharacterized protein</fullName>
    </submittedName>
</protein>
<sequence>MPIPPQAFVATSLTQTCPMRTAAYWAQAMKGLNFEVEDHLDTTAFNAALWAGLAGDAETPARDGKDLSQARTGLLQRADMQIPCPTRPL</sequence>
<gene>
    <name evidence="1" type="ORF">ABENE_15685</name>
</gene>
<reference evidence="1 2" key="1">
    <citation type="journal article" date="2014" name="Nature">
        <title>Sequential evolution of bacterial morphology by co-option of a developmental regulator.</title>
        <authorList>
            <person name="Jiang C."/>
            <person name="Brown P.J."/>
            <person name="Ducret A."/>
            <person name="Brun Y.V."/>
        </authorList>
    </citation>
    <scope>NUCLEOTIDE SEQUENCE [LARGE SCALE GENOMIC DNA]</scope>
    <source>
        <strain evidence="1 2">DSM 16100</strain>
    </source>
</reference>